<protein>
    <submittedName>
        <fullName evidence="1">Uncharacterized protein</fullName>
    </submittedName>
</protein>
<dbReference type="OrthoDB" id="9948624at2"/>
<reference evidence="1 2" key="1">
    <citation type="submission" date="2018-05" db="EMBL/GenBank/DDBJ databases">
        <title>The draft genome of strain NS-104.</title>
        <authorList>
            <person name="Hang P."/>
            <person name="Jiang J."/>
        </authorList>
    </citation>
    <scope>NUCLEOTIDE SEQUENCE [LARGE SCALE GENOMIC DNA]</scope>
    <source>
        <strain evidence="1 2">NS-104</strain>
    </source>
</reference>
<sequence>MTTITETALNWSVAGDRQAPHGLDEVLLLLNKARLSIPAEYRSTAEIDFEPYFDCAGDSYPQIRITYERPATEQEAATLVASERAHWGDQLNQARSRVDYCLAQIDGLGEGRA</sequence>
<gene>
    <name evidence="1" type="ORF">DEM27_31690</name>
</gene>
<name>A0A2U2DGA5_9HYPH</name>
<evidence type="ECO:0000313" key="1">
    <source>
        <dbReference type="EMBL" id="PWE52304.1"/>
    </source>
</evidence>
<comment type="caution">
    <text evidence="1">The sequence shown here is derived from an EMBL/GenBank/DDBJ whole genome shotgun (WGS) entry which is preliminary data.</text>
</comment>
<evidence type="ECO:0000313" key="2">
    <source>
        <dbReference type="Proteomes" id="UP000245252"/>
    </source>
</evidence>
<dbReference type="AlphaFoldDB" id="A0A2U2DGA5"/>
<organism evidence="1 2">
    <name type="scientific">Metarhizobium album</name>
    <dbReference type="NCBI Taxonomy" id="2182425"/>
    <lineage>
        <taxon>Bacteria</taxon>
        <taxon>Pseudomonadati</taxon>
        <taxon>Pseudomonadota</taxon>
        <taxon>Alphaproteobacteria</taxon>
        <taxon>Hyphomicrobiales</taxon>
        <taxon>Rhizobiaceae</taxon>
        <taxon>Metarhizobium</taxon>
    </lineage>
</organism>
<dbReference type="Proteomes" id="UP000245252">
    <property type="component" value="Unassembled WGS sequence"/>
</dbReference>
<dbReference type="RefSeq" id="WP_109462227.1">
    <property type="nucleotide sequence ID" value="NZ_QFBC01000028.1"/>
</dbReference>
<dbReference type="EMBL" id="QFBC01000028">
    <property type="protein sequence ID" value="PWE52304.1"/>
    <property type="molecule type" value="Genomic_DNA"/>
</dbReference>
<keyword evidence="2" id="KW-1185">Reference proteome</keyword>
<proteinExistence type="predicted"/>
<accession>A0A2U2DGA5</accession>